<keyword evidence="1" id="KW-1133">Transmembrane helix</keyword>
<keyword evidence="1" id="KW-0472">Membrane</keyword>
<organism evidence="2 3">
    <name type="scientific">Bursaphelenchus xylophilus</name>
    <name type="common">Pinewood nematode worm</name>
    <name type="synonym">Aphelenchoides xylophilus</name>
    <dbReference type="NCBI Taxonomy" id="6326"/>
    <lineage>
        <taxon>Eukaryota</taxon>
        <taxon>Metazoa</taxon>
        <taxon>Ecdysozoa</taxon>
        <taxon>Nematoda</taxon>
        <taxon>Chromadorea</taxon>
        <taxon>Rhabditida</taxon>
        <taxon>Tylenchina</taxon>
        <taxon>Tylenchomorpha</taxon>
        <taxon>Aphelenchoidea</taxon>
        <taxon>Aphelenchoididae</taxon>
        <taxon>Bursaphelenchus</taxon>
    </lineage>
</organism>
<sequence length="66" mass="7935">MQISNFCANSWENFTFFGFFIQICQFFGRFFATWRDFARFSRILRVSGRVRTRVQDCIGRFGLFIA</sequence>
<dbReference type="AlphaFoldDB" id="A0A1I7S0P7"/>
<accession>A0A1I7S0P7</accession>
<evidence type="ECO:0000313" key="3">
    <source>
        <dbReference type="WBParaSite" id="BXY_0657100.1"/>
    </source>
</evidence>
<dbReference type="Proteomes" id="UP000095284">
    <property type="component" value="Unplaced"/>
</dbReference>
<name>A0A1I7S0P7_BURXY</name>
<feature type="transmembrane region" description="Helical" evidence="1">
    <location>
        <begin position="14"/>
        <end position="32"/>
    </location>
</feature>
<evidence type="ECO:0000313" key="2">
    <source>
        <dbReference type="Proteomes" id="UP000095284"/>
    </source>
</evidence>
<dbReference type="WBParaSite" id="BXY_0657100.1">
    <property type="protein sequence ID" value="BXY_0657100.1"/>
    <property type="gene ID" value="BXY_0657100"/>
</dbReference>
<keyword evidence="1" id="KW-0812">Transmembrane</keyword>
<evidence type="ECO:0000256" key="1">
    <source>
        <dbReference type="SAM" id="Phobius"/>
    </source>
</evidence>
<proteinExistence type="predicted"/>
<reference evidence="3" key="1">
    <citation type="submission" date="2016-11" db="UniProtKB">
        <authorList>
            <consortium name="WormBaseParasite"/>
        </authorList>
    </citation>
    <scope>IDENTIFICATION</scope>
</reference>
<protein>
    <submittedName>
        <fullName evidence="3">Uncharacterized protein</fullName>
    </submittedName>
</protein>